<dbReference type="OrthoDB" id="10326429at2759"/>
<evidence type="ECO:0000313" key="1">
    <source>
        <dbReference type="EMBL" id="GFY72667.1"/>
    </source>
</evidence>
<name>A0A8X7CQI2_9ARAC</name>
<proteinExistence type="predicted"/>
<gene>
    <name evidence="1" type="primary">NCL1_20329</name>
    <name evidence="1" type="ORF">TNIN_366431</name>
</gene>
<accession>A0A8X7CQI2</accession>
<evidence type="ECO:0000313" key="2">
    <source>
        <dbReference type="Proteomes" id="UP000886998"/>
    </source>
</evidence>
<dbReference type="AlphaFoldDB" id="A0A8X7CQI2"/>
<keyword evidence="2" id="KW-1185">Reference proteome</keyword>
<dbReference type="EMBL" id="BMAV01019585">
    <property type="protein sequence ID" value="GFY72667.1"/>
    <property type="molecule type" value="Genomic_DNA"/>
</dbReference>
<organism evidence="1 2">
    <name type="scientific">Trichonephila inaurata madagascariensis</name>
    <dbReference type="NCBI Taxonomy" id="2747483"/>
    <lineage>
        <taxon>Eukaryota</taxon>
        <taxon>Metazoa</taxon>
        <taxon>Ecdysozoa</taxon>
        <taxon>Arthropoda</taxon>
        <taxon>Chelicerata</taxon>
        <taxon>Arachnida</taxon>
        <taxon>Araneae</taxon>
        <taxon>Araneomorphae</taxon>
        <taxon>Entelegynae</taxon>
        <taxon>Araneoidea</taxon>
        <taxon>Nephilidae</taxon>
        <taxon>Trichonephila</taxon>
        <taxon>Trichonephila inaurata</taxon>
    </lineage>
</organism>
<protein>
    <submittedName>
        <fullName evidence="1">Uncharacterized protein</fullName>
    </submittedName>
</protein>
<sequence length="289" mass="34334">MEDPDAKVTPLLTLEEIIDSDDELEYIAIMRSLIECQLEYEDTYECLGEREFFHELVCHGRQRLLLEVCLAHALTKVVKSHFVIHNLEPFRKWDVINIDVDGFPEGQNPVIWRENVDSKLLEHIQNETLFLVTTFYNSDRLDFLGGFSKYEHYYRRLFTGIHLDELQVSDVGYWDALHKSTWRRVFNNSLSLFSCMDKDIAAYIKEQMKISKPMNVFKQILHREWGEPFDPFEVLKVIASPYYFVLPHQNKREHAMFESLQWWKGRVDSVLYKSYGFVCRLFIGKMILT</sequence>
<reference evidence="1" key="1">
    <citation type="submission" date="2020-08" db="EMBL/GenBank/DDBJ databases">
        <title>Multicomponent nature underlies the extraordinary mechanical properties of spider dragline silk.</title>
        <authorList>
            <person name="Kono N."/>
            <person name="Nakamura H."/>
            <person name="Mori M."/>
            <person name="Yoshida Y."/>
            <person name="Ohtoshi R."/>
            <person name="Malay A.D."/>
            <person name="Moran D.A.P."/>
            <person name="Tomita M."/>
            <person name="Numata K."/>
            <person name="Arakawa K."/>
        </authorList>
    </citation>
    <scope>NUCLEOTIDE SEQUENCE</scope>
</reference>
<dbReference type="Proteomes" id="UP000886998">
    <property type="component" value="Unassembled WGS sequence"/>
</dbReference>
<comment type="caution">
    <text evidence="1">The sequence shown here is derived from an EMBL/GenBank/DDBJ whole genome shotgun (WGS) entry which is preliminary data.</text>
</comment>